<evidence type="ECO:0000313" key="2">
    <source>
        <dbReference type="EMBL" id="EPY18382.1"/>
    </source>
</evidence>
<keyword evidence="3" id="KW-1185">Reference proteome</keyword>
<organism evidence="2 3">
    <name type="scientific">Strigomonas culicis</name>
    <dbReference type="NCBI Taxonomy" id="28005"/>
    <lineage>
        <taxon>Eukaryota</taxon>
        <taxon>Discoba</taxon>
        <taxon>Euglenozoa</taxon>
        <taxon>Kinetoplastea</taxon>
        <taxon>Metakinetoplastina</taxon>
        <taxon>Trypanosomatida</taxon>
        <taxon>Trypanosomatidae</taxon>
        <taxon>Strigomonadinae</taxon>
        <taxon>Strigomonas</taxon>
    </lineage>
</organism>
<evidence type="ECO:0000313" key="3">
    <source>
        <dbReference type="Proteomes" id="UP000015354"/>
    </source>
</evidence>
<feature type="region of interest" description="Disordered" evidence="1">
    <location>
        <begin position="43"/>
        <end position="80"/>
    </location>
</feature>
<protein>
    <submittedName>
        <fullName evidence="2">Uncharacterized protein</fullName>
    </submittedName>
</protein>
<dbReference type="OrthoDB" id="24581at2759"/>
<reference evidence="2 3" key="1">
    <citation type="journal article" date="2013" name="PLoS ONE">
        <title>Predicting the Proteins of Angomonas deanei, Strigomonas culicis and Their Respective Endosymbionts Reveals New Aspects of the Trypanosomatidae Family.</title>
        <authorList>
            <person name="Motta M.C."/>
            <person name="Martins A.C."/>
            <person name="de Souza S.S."/>
            <person name="Catta-Preta C.M."/>
            <person name="Silva R."/>
            <person name="Klein C.C."/>
            <person name="de Almeida L.G."/>
            <person name="de Lima Cunha O."/>
            <person name="Ciapina L.P."/>
            <person name="Brocchi M."/>
            <person name="Colabardini A.C."/>
            <person name="de Araujo Lima B."/>
            <person name="Machado C.R."/>
            <person name="de Almeida Soares C.M."/>
            <person name="Probst C.M."/>
            <person name="de Menezes C.B."/>
            <person name="Thompson C.E."/>
            <person name="Bartholomeu D.C."/>
            <person name="Gradia D.F."/>
            <person name="Pavoni D.P."/>
            <person name="Grisard E.C."/>
            <person name="Fantinatti-Garboggini F."/>
            <person name="Marchini F.K."/>
            <person name="Rodrigues-Luiz G.F."/>
            <person name="Wagner G."/>
            <person name="Goldman G.H."/>
            <person name="Fietto J.L."/>
            <person name="Elias M.C."/>
            <person name="Goldman M.H."/>
            <person name="Sagot M.F."/>
            <person name="Pereira M."/>
            <person name="Stoco P.H."/>
            <person name="de Mendonca-Neto R.P."/>
            <person name="Teixeira S.M."/>
            <person name="Maciel T.E."/>
            <person name="de Oliveira Mendes T.A."/>
            <person name="Urmenyi T.P."/>
            <person name="de Souza W."/>
            <person name="Schenkman S."/>
            <person name="de Vasconcelos A.T."/>
        </authorList>
    </citation>
    <scope>NUCLEOTIDE SEQUENCE [LARGE SCALE GENOMIC DNA]</scope>
</reference>
<name>S9TJR9_9TRYP</name>
<gene>
    <name evidence="2" type="ORF">STCU_09992</name>
</gene>
<accession>S9TJR9</accession>
<dbReference type="EMBL" id="ATMH01009965">
    <property type="protein sequence ID" value="EPY18382.1"/>
    <property type="molecule type" value="Genomic_DNA"/>
</dbReference>
<dbReference type="AlphaFoldDB" id="S9TJR9"/>
<comment type="caution">
    <text evidence="2">The sequence shown here is derived from an EMBL/GenBank/DDBJ whole genome shotgun (WGS) entry which is preliminary data.</text>
</comment>
<sequence>MCSYASAIPPNARIGIFPIHLDPPTLQHQQIFRLLLDLDERVGSHPSQRSCRPNSKLQPPPQGPESMPGSALSSPRIPAAEDCRDSGCGIYVPPSFAYLNSFARSLRQDSQLAPFDDLILVPNTRYPVNLRESTHLAALAVLATRGLPHVHIEFAALEHPDESMPIISELCYRYPNAALVHWLHDAYEMQGWCGFSDMKLQVPLLLLQTASYPPAALSQHYDGAATGVPAVLYSKLYQPPEGAAELSGTERGYYRRVQSQLDRISDYRCNRHLHQSACTDATQRRVGGGPLRGARRRRAVGLRRRRRRHAGGARRCVNACGGRGG</sequence>
<dbReference type="Proteomes" id="UP000015354">
    <property type="component" value="Unassembled WGS sequence"/>
</dbReference>
<evidence type="ECO:0000256" key="1">
    <source>
        <dbReference type="SAM" id="MobiDB-lite"/>
    </source>
</evidence>
<proteinExistence type="predicted"/>
<feature type="compositionally biased region" description="Polar residues" evidence="1">
    <location>
        <begin position="45"/>
        <end position="57"/>
    </location>
</feature>